<evidence type="ECO:0000313" key="4">
    <source>
        <dbReference type="Proteomes" id="UP001169862"/>
    </source>
</evidence>
<dbReference type="CDD" id="cd18129">
    <property type="entry name" value="ASADH_C_USG1_like"/>
    <property type="match status" value="1"/>
</dbReference>
<organism evidence="3 4">
    <name type="scientific">Neptunomonas phycophila</name>
    <dbReference type="NCBI Taxonomy" id="1572645"/>
    <lineage>
        <taxon>Bacteria</taxon>
        <taxon>Pseudomonadati</taxon>
        <taxon>Pseudomonadota</taxon>
        <taxon>Gammaproteobacteria</taxon>
        <taxon>Oceanospirillales</taxon>
        <taxon>Oceanospirillaceae</taxon>
        <taxon>Neptunomonas</taxon>
    </lineage>
</organism>
<dbReference type="CDD" id="cd02316">
    <property type="entry name" value="VcASADH2_like_N"/>
    <property type="match status" value="1"/>
</dbReference>
<dbReference type="PIRSF" id="PIRSF000148">
    <property type="entry name" value="ASA_dh"/>
    <property type="match status" value="1"/>
</dbReference>
<evidence type="ECO:0000256" key="1">
    <source>
        <dbReference type="ARBA" id="ARBA00010584"/>
    </source>
</evidence>
<dbReference type="NCBIfam" id="NF004224">
    <property type="entry name" value="PRK05671.1"/>
    <property type="match status" value="1"/>
</dbReference>
<dbReference type="GO" id="GO:0046983">
    <property type="term" value="F:protein dimerization activity"/>
    <property type="evidence" value="ECO:0007669"/>
    <property type="project" value="InterPro"/>
</dbReference>
<evidence type="ECO:0000259" key="2">
    <source>
        <dbReference type="SMART" id="SM00859"/>
    </source>
</evidence>
<dbReference type="Pfam" id="PF01118">
    <property type="entry name" value="Semialdhyde_dh"/>
    <property type="match status" value="1"/>
</dbReference>
<dbReference type="InterPro" id="IPR012280">
    <property type="entry name" value="Semialdhyde_DH_dimer_dom"/>
</dbReference>
<dbReference type="GO" id="GO:0008652">
    <property type="term" value="P:amino acid biosynthetic process"/>
    <property type="evidence" value="ECO:0007669"/>
    <property type="project" value="InterPro"/>
</dbReference>
<dbReference type="SUPFAM" id="SSF55347">
    <property type="entry name" value="Glyceraldehyde-3-phosphate dehydrogenase-like, C-terminal domain"/>
    <property type="match status" value="1"/>
</dbReference>
<dbReference type="RefSeq" id="WP_075172342.1">
    <property type="nucleotide sequence ID" value="NZ_CAXHZV010000001.1"/>
</dbReference>
<dbReference type="Gene3D" id="3.30.360.10">
    <property type="entry name" value="Dihydrodipicolinate Reductase, domain 2"/>
    <property type="match status" value="1"/>
</dbReference>
<dbReference type="SUPFAM" id="SSF51735">
    <property type="entry name" value="NAD(P)-binding Rossmann-fold domains"/>
    <property type="match status" value="1"/>
</dbReference>
<comment type="caution">
    <text evidence="3">The sequence shown here is derived from an EMBL/GenBank/DDBJ whole genome shotgun (WGS) entry which is preliminary data.</text>
</comment>
<dbReference type="PANTHER" id="PTHR46278">
    <property type="entry name" value="DEHYDROGENASE, PUTATIVE-RELATED"/>
    <property type="match status" value="1"/>
</dbReference>
<keyword evidence="3" id="KW-0560">Oxidoreductase</keyword>
<dbReference type="Proteomes" id="UP001169862">
    <property type="component" value="Unassembled WGS sequence"/>
</dbReference>
<protein>
    <submittedName>
        <fullName evidence="3">Aspartate-semialdehyde dehydrogenase</fullName>
        <ecNumber evidence="3">1.2.1.11</ecNumber>
    </submittedName>
</protein>
<dbReference type="NCBIfam" id="NF011456">
    <property type="entry name" value="PRK14874.1"/>
    <property type="match status" value="1"/>
</dbReference>
<name>A0AAW7XDE0_9GAMM</name>
<dbReference type="Gene3D" id="3.40.50.720">
    <property type="entry name" value="NAD(P)-binding Rossmann-like Domain"/>
    <property type="match status" value="1"/>
</dbReference>
<evidence type="ECO:0000313" key="3">
    <source>
        <dbReference type="EMBL" id="MDO6452219.1"/>
    </source>
</evidence>
<dbReference type="Pfam" id="PF02774">
    <property type="entry name" value="Semialdhyde_dhC"/>
    <property type="match status" value="1"/>
</dbReference>
<dbReference type="PANTHER" id="PTHR46278:SF2">
    <property type="entry name" value="ASPARTATE-SEMIALDEHYDE DEHYDROGENASE"/>
    <property type="match status" value="1"/>
</dbReference>
<dbReference type="GO" id="GO:0051287">
    <property type="term" value="F:NAD binding"/>
    <property type="evidence" value="ECO:0007669"/>
    <property type="project" value="InterPro"/>
</dbReference>
<gene>
    <name evidence="3" type="ORF">Q4490_01465</name>
</gene>
<comment type="similarity">
    <text evidence="1">Belongs to the aspartate-semialdehyde dehydrogenase family.</text>
</comment>
<accession>A0AAW7XDE0</accession>
<dbReference type="AlphaFoldDB" id="A0AAW7XDE0"/>
<dbReference type="SMART" id="SM00859">
    <property type="entry name" value="Semialdhyde_dh"/>
    <property type="match status" value="1"/>
</dbReference>
<proteinExistence type="inferred from homology"/>
<reference evidence="3" key="1">
    <citation type="submission" date="2023-07" db="EMBL/GenBank/DDBJ databases">
        <title>Genome content predicts the carbon catabolic preferences of heterotrophic bacteria.</title>
        <authorList>
            <person name="Gralka M."/>
        </authorList>
    </citation>
    <scope>NUCLEOTIDE SEQUENCE</scope>
    <source>
        <strain evidence="3">I2M16</strain>
    </source>
</reference>
<dbReference type="EMBL" id="JAUOPG010000001">
    <property type="protein sequence ID" value="MDO6452219.1"/>
    <property type="molecule type" value="Genomic_DNA"/>
</dbReference>
<dbReference type="InterPro" id="IPR000534">
    <property type="entry name" value="Semialdehyde_DH_NAD-bd"/>
</dbReference>
<dbReference type="GO" id="GO:0004073">
    <property type="term" value="F:aspartate-semialdehyde dehydrogenase activity"/>
    <property type="evidence" value="ECO:0007669"/>
    <property type="project" value="UniProtKB-EC"/>
</dbReference>
<sequence length="335" mass="35933">MLNIAIVGATGQVGEHLLTVLEERDFEIGELYVFASSNSVGESISFAGKSYVVQALEGFDFSKVQVAFFNASKAITEQYASLAAESGALVIDSTGAFRYDPLVPMVIAGVNDERIAMSSQKHIITNPSPDALMLMPVLKAMVPKAPVNDITFTAMHSVSGSGKSGVDELAKQTAQLLNARELEKRCYTEQIAFNVLPIVGDLEANGYTNAEIALMLETKIIMNNPGLSIAPSFVRVPVFHGNSASVVLNTEAAISSAEFSALIDELEGFELVNGENELATPVSDSVGTDTVFISRVKETLGDHTGISFWMTADNLRYGSTVNAVKIAELYQESFQ</sequence>
<dbReference type="EC" id="1.2.1.11" evidence="3"/>
<feature type="domain" description="Semialdehyde dehydrogenase NAD-binding" evidence="2">
    <location>
        <begin position="3"/>
        <end position="118"/>
    </location>
</feature>
<dbReference type="InterPro" id="IPR036291">
    <property type="entry name" value="NAD(P)-bd_dom_sf"/>
</dbReference>